<dbReference type="Pfam" id="PF13855">
    <property type="entry name" value="LRR_8"/>
    <property type="match status" value="3"/>
</dbReference>
<evidence type="ECO:0000256" key="3">
    <source>
        <dbReference type="SAM" id="MobiDB-lite"/>
    </source>
</evidence>
<dbReference type="OrthoDB" id="660555at2759"/>
<evidence type="ECO:0000256" key="2">
    <source>
        <dbReference type="ARBA" id="ARBA00022737"/>
    </source>
</evidence>
<feature type="region of interest" description="Disordered" evidence="3">
    <location>
        <begin position="286"/>
        <end position="326"/>
    </location>
</feature>
<reference evidence="4 5" key="1">
    <citation type="submission" date="2018-11" db="EMBL/GenBank/DDBJ databases">
        <authorList>
            <consortium name="Pathogen Informatics"/>
        </authorList>
    </citation>
    <scope>NUCLEOTIDE SEQUENCE [LARGE SCALE GENOMIC DNA]</scope>
    <source>
        <strain evidence="4 5">Egypt</strain>
    </source>
</reference>
<dbReference type="SMART" id="SM00369">
    <property type="entry name" value="LRR_TYP"/>
    <property type="match status" value="6"/>
</dbReference>
<keyword evidence="2" id="KW-0677">Repeat</keyword>
<proteinExistence type="predicted"/>
<dbReference type="PROSITE" id="PS51450">
    <property type="entry name" value="LRR"/>
    <property type="match status" value="1"/>
</dbReference>
<gene>
    <name evidence="4" type="ORF">ECPE_LOCUS7411</name>
</gene>
<dbReference type="AlphaFoldDB" id="A0A3P8HTE0"/>
<keyword evidence="1" id="KW-0433">Leucine-rich repeat</keyword>
<dbReference type="InterPro" id="IPR001611">
    <property type="entry name" value="Leu-rich_rpt"/>
</dbReference>
<feature type="compositionally biased region" description="Polar residues" evidence="3">
    <location>
        <begin position="310"/>
        <end position="326"/>
    </location>
</feature>
<protein>
    <recommendedName>
        <fullName evidence="6">Leucine-rich repeat-containing protein 40</fullName>
    </recommendedName>
</protein>
<evidence type="ECO:0000256" key="1">
    <source>
        <dbReference type="ARBA" id="ARBA00022614"/>
    </source>
</evidence>
<name>A0A3P8HTE0_9TREM</name>
<evidence type="ECO:0000313" key="5">
    <source>
        <dbReference type="Proteomes" id="UP000272942"/>
    </source>
</evidence>
<evidence type="ECO:0000313" key="4">
    <source>
        <dbReference type="EMBL" id="VDP81035.1"/>
    </source>
</evidence>
<accession>A0A3P8HTE0</accession>
<dbReference type="PANTHER" id="PTHR45617">
    <property type="entry name" value="LEUCINE RICH REPEAT FAMILY PROTEIN"/>
    <property type="match status" value="1"/>
</dbReference>
<dbReference type="InterPro" id="IPR003591">
    <property type="entry name" value="Leu-rich_rpt_typical-subtyp"/>
</dbReference>
<sequence length="439" mass="48082">MRDNQLSSFPDEVEQLVELRILNLSANKLRAVPVGLTRLRGLAQLNLSNNELRSLDGDWSGMVNLDTMHNILSRLYVAFSVTDLSDNRLCSFPDRFPPHVRRLSLNNNRLDELPAGFLDQVPGLQSLDISSNALKELVLLDTSHGASYEYQLVTLRGGFNRLIELPFLVGLKSLKELYLGDNRIAKIELEKLSGCPLITLELARNKIITLPDGMAAAFPDLVRLDISANELSVYVHRVLGLPTELGFMNRLQVLLVERNPLRSIRQNVISGGTDALKALLRQRHNPDLAGPQTAPGTKSLESSSAHKSEVQQSEPTSQSSEVPSSVLASVTKTLDSVMQNVEYPPAPKASGTDSQKIKPFVASKLPGPTLPVVNQAGLLDWSEESRGQADKPVIPLPDLDSVEAWLSAANTSQTARVSVRSLLLSRRKLTTVPIGSAFK</sequence>
<dbReference type="EMBL" id="UZAN01044561">
    <property type="protein sequence ID" value="VDP81035.1"/>
    <property type="molecule type" value="Genomic_DNA"/>
</dbReference>
<dbReference type="SUPFAM" id="SSF52058">
    <property type="entry name" value="L domain-like"/>
    <property type="match status" value="1"/>
</dbReference>
<keyword evidence="5" id="KW-1185">Reference proteome</keyword>
<feature type="compositionally biased region" description="Polar residues" evidence="3">
    <location>
        <begin position="294"/>
        <end position="303"/>
    </location>
</feature>
<evidence type="ECO:0008006" key="6">
    <source>
        <dbReference type="Google" id="ProtNLM"/>
    </source>
</evidence>
<organism evidence="4 5">
    <name type="scientific">Echinostoma caproni</name>
    <dbReference type="NCBI Taxonomy" id="27848"/>
    <lineage>
        <taxon>Eukaryota</taxon>
        <taxon>Metazoa</taxon>
        <taxon>Spiralia</taxon>
        <taxon>Lophotrochozoa</taxon>
        <taxon>Platyhelminthes</taxon>
        <taxon>Trematoda</taxon>
        <taxon>Digenea</taxon>
        <taxon>Plagiorchiida</taxon>
        <taxon>Echinostomata</taxon>
        <taxon>Echinostomatoidea</taxon>
        <taxon>Echinostomatidae</taxon>
        <taxon>Echinostoma</taxon>
    </lineage>
</organism>
<dbReference type="Proteomes" id="UP000272942">
    <property type="component" value="Unassembled WGS sequence"/>
</dbReference>
<dbReference type="Gene3D" id="3.80.10.10">
    <property type="entry name" value="Ribonuclease Inhibitor"/>
    <property type="match status" value="2"/>
</dbReference>
<dbReference type="InterPro" id="IPR032675">
    <property type="entry name" value="LRR_dom_sf"/>
</dbReference>